<name>A0A6F8XNL6_9ACTN</name>
<dbReference type="RefSeq" id="WP_173035230.1">
    <property type="nucleotide sequence ID" value="NZ_AP022870.1"/>
</dbReference>
<dbReference type="KEGG" id="pfla:Pflav_018340"/>
<dbReference type="EMBL" id="AP022870">
    <property type="protein sequence ID" value="BCB75424.1"/>
    <property type="molecule type" value="Genomic_DNA"/>
</dbReference>
<evidence type="ECO:0000313" key="3">
    <source>
        <dbReference type="Proteomes" id="UP000502508"/>
    </source>
</evidence>
<dbReference type="Proteomes" id="UP000502508">
    <property type="component" value="Chromosome"/>
</dbReference>
<keyword evidence="3" id="KW-1185">Reference proteome</keyword>
<organism evidence="2 3">
    <name type="scientific">Phytohabitans flavus</name>
    <dbReference type="NCBI Taxonomy" id="1076124"/>
    <lineage>
        <taxon>Bacteria</taxon>
        <taxon>Bacillati</taxon>
        <taxon>Actinomycetota</taxon>
        <taxon>Actinomycetes</taxon>
        <taxon>Micromonosporales</taxon>
        <taxon>Micromonosporaceae</taxon>
    </lineage>
</organism>
<sequence length="121" mass="12990">MSSRAVDPARSRLVLLGTARYRDPELPDVPQIDANAEGISVAEVGDRLEEAAGQAENLLLLYYSGHGVLGPRGELHLALTDTRRQNPSYSGLRIDTDTPVRPMPAVNPPPKPSPTAPLKVS</sequence>
<feature type="compositionally biased region" description="Pro residues" evidence="1">
    <location>
        <begin position="101"/>
        <end position="115"/>
    </location>
</feature>
<feature type="region of interest" description="Disordered" evidence="1">
    <location>
        <begin position="82"/>
        <end position="121"/>
    </location>
</feature>
<gene>
    <name evidence="2" type="ORF">Pflav_018340</name>
</gene>
<accession>A0A6F8XNL6</accession>
<evidence type="ECO:0000313" key="2">
    <source>
        <dbReference type="EMBL" id="BCB75424.1"/>
    </source>
</evidence>
<reference evidence="2 3" key="2">
    <citation type="submission" date="2020-03" db="EMBL/GenBank/DDBJ databases">
        <authorList>
            <person name="Ichikawa N."/>
            <person name="Kimura A."/>
            <person name="Kitahashi Y."/>
            <person name="Uohara A."/>
        </authorList>
    </citation>
    <scope>NUCLEOTIDE SEQUENCE [LARGE SCALE GENOMIC DNA]</scope>
    <source>
        <strain evidence="2 3">NBRC 107702</strain>
    </source>
</reference>
<proteinExistence type="predicted"/>
<reference evidence="2 3" key="1">
    <citation type="submission" date="2020-03" db="EMBL/GenBank/DDBJ databases">
        <title>Whole genome shotgun sequence of Phytohabitans flavus NBRC 107702.</title>
        <authorList>
            <person name="Komaki H."/>
            <person name="Tamura T."/>
        </authorList>
    </citation>
    <scope>NUCLEOTIDE SEQUENCE [LARGE SCALE GENOMIC DNA]</scope>
    <source>
        <strain evidence="2 3">NBRC 107702</strain>
    </source>
</reference>
<evidence type="ECO:0000256" key="1">
    <source>
        <dbReference type="SAM" id="MobiDB-lite"/>
    </source>
</evidence>
<dbReference type="AlphaFoldDB" id="A0A6F8XNL6"/>
<protein>
    <recommendedName>
        <fullName evidence="4">Caspase family p20 domain-containing protein</fullName>
    </recommendedName>
</protein>
<evidence type="ECO:0008006" key="4">
    <source>
        <dbReference type="Google" id="ProtNLM"/>
    </source>
</evidence>